<dbReference type="EMBL" id="OX395140">
    <property type="protein sequence ID" value="CAI5794091.1"/>
    <property type="molecule type" value="Genomic_DNA"/>
</dbReference>
<sequence length="150" mass="16858">MTSEQPVVIYLPFFVCQSCCIIFLSRVSEKEQKNPQLMLQGCCPSQKKSKPKRRKKQRKKDPHNLYMSAVLPGWGRKGSVCPLIMLSFVHLSIALPQKAPNLLLLAGLASGTCDVCSTPSECCLSTSFVFLYFLPPLHSFCHFAYIVKEE</sequence>
<evidence type="ECO:0000256" key="1">
    <source>
        <dbReference type="SAM" id="Phobius"/>
    </source>
</evidence>
<name>A0AA35LD01_9SAUR</name>
<gene>
    <name evidence="2" type="ORF">PODLI_1B001499</name>
</gene>
<reference evidence="2" key="1">
    <citation type="submission" date="2022-12" db="EMBL/GenBank/DDBJ databases">
        <authorList>
            <person name="Alioto T."/>
            <person name="Alioto T."/>
            <person name="Gomez Garrido J."/>
        </authorList>
    </citation>
    <scope>NUCLEOTIDE SEQUENCE</scope>
</reference>
<proteinExistence type="predicted"/>
<keyword evidence="1" id="KW-1133">Transmembrane helix</keyword>
<organism evidence="2 3">
    <name type="scientific">Podarcis lilfordi</name>
    <name type="common">Lilford's wall lizard</name>
    <dbReference type="NCBI Taxonomy" id="74358"/>
    <lineage>
        <taxon>Eukaryota</taxon>
        <taxon>Metazoa</taxon>
        <taxon>Chordata</taxon>
        <taxon>Craniata</taxon>
        <taxon>Vertebrata</taxon>
        <taxon>Euteleostomi</taxon>
        <taxon>Lepidosauria</taxon>
        <taxon>Squamata</taxon>
        <taxon>Bifurcata</taxon>
        <taxon>Unidentata</taxon>
        <taxon>Episquamata</taxon>
        <taxon>Laterata</taxon>
        <taxon>Lacertibaenia</taxon>
        <taxon>Lacertidae</taxon>
        <taxon>Podarcis</taxon>
    </lineage>
</organism>
<keyword evidence="3" id="KW-1185">Reference proteome</keyword>
<protein>
    <submittedName>
        <fullName evidence="2">Uncharacterized protein</fullName>
    </submittedName>
</protein>
<keyword evidence="1" id="KW-0812">Transmembrane</keyword>
<dbReference type="Proteomes" id="UP001178461">
    <property type="component" value="Chromosome Z"/>
</dbReference>
<feature type="transmembrane region" description="Helical" evidence="1">
    <location>
        <begin position="6"/>
        <end position="24"/>
    </location>
</feature>
<keyword evidence="1" id="KW-0472">Membrane</keyword>
<accession>A0AA35LD01</accession>
<dbReference type="AlphaFoldDB" id="A0AA35LD01"/>
<evidence type="ECO:0000313" key="2">
    <source>
        <dbReference type="EMBL" id="CAI5794091.1"/>
    </source>
</evidence>
<evidence type="ECO:0000313" key="3">
    <source>
        <dbReference type="Proteomes" id="UP001178461"/>
    </source>
</evidence>